<dbReference type="AlphaFoldDB" id="A0A0F9CWA6"/>
<feature type="non-terminal residue" evidence="1">
    <location>
        <position position="1"/>
    </location>
</feature>
<proteinExistence type="predicted"/>
<reference evidence="1" key="1">
    <citation type="journal article" date="2015" name="Nature">
        <title>Complex archaea that bridge the gap between prokaryotes and eukaryotes.</title>
        <authorList>
            <person name="Spang A."/>
            <person name="Saw J.H."/>
            <person name="Jorgensen S.L."/>
            <person name="Zaremba-Niedzwiedzka K."/>
            <person name="Martijn J."/>
            <person name="Lind A.E."/>
            <person name="van Eijk R."/>
            <person name="Schleper C."/>
            <person name="Guy L."/>
            <person name="Ettema T.J."/>
        </authorList>
    </citation>
    <scope>NUCLEOTIDE SEQUENCE</scope>
</reference>
<accession>A0A0F9CWA6</accession>
<evidence type="ECO:0000313" key="1">
    <source>
        <dbReference type="EMBL" id="KKL04158.1"/>
    </source>
</evidence>
<sequence>VYTRGLETNEIDFYSYLRQLC</sequence>
<comment type="caution">
    <text evidence="1">The sequence shown here is derived from an EMBL/GenBank/DDBJ whole genome shotgun (WGS) entry which is preliminary data.</text>
</comment>
<gene>
    <name evidence="1" type="ORF">LCGC14_2618860</name>
</gene>
<dbReference type="EMBL" id="LAZR01044641">
    <property type="protein sequence ID" value="KKL04158.1"/>
    <property type="molecule type" value="Genomic_DNA"/>
</dbReference>
<protein>
    <submittedName>
        <fullName evidence="1">Uncharacterized protein</fullName>
    </submittedName>
</protein>
<name>A0A0F9CWA6_9ZZZZ</name>
<organism evidence="1">
    <name type="scientific">marine sediment metagenome</name>
    <dbReference type="NCBI Taxonomy" id="412755"/>
    <lineage>
        <taxon>unclassified sequences</taxon>
        <taxon>metagenomes</taxon>
        <taxon>ecological metagenomes</taxon>
    </lineage>
</organism>